<name>A0ABY7L8D6_CITFR</name>
<sequence length="102" mass="11832">MKRLVFQSDRSPALNTMSEGLAMIEKFRSSNRWIKLSTNRSDMSSNDNDFRFSEVIIWKECSTGKLVKQSCGTNRKGKINHIVFQEIESWPEPTVNFDDPPF</sequence>
<geneLocation type="plasmid" evidence="1 2">
    <name>unnamed4</name>
</geneLocation>
<dbReference type="Proteomes" id="UP001164536">
    <property type="component" value="Plasmid unnamed4"/>
</dbReference>
<gene>
    <name evidence="1" type="ORF">O4000_28610</name>
</gene>
<dbReference type="EMBL" id="CP114568">
    <property type="protein sequence ID" value="WAZ60558.1"/>
    <property type="molecule type" value="Genomic_DNA"/>
</dbReference>
<proteinExistence type="predicted"/>
<evidence type="ECO:0000313" key="1">
    <source>
        <dbReference type="EMBL" id="WAZ60558.1"/>
    </source>
</evidence>
<reference evidence="1" key="1">
    <citation type="submission" date="2022-12" db="EMBL/GenBank/DDBJ databases">
        <title>2953647.</title>
        <authorList>
            <person name="Hergert J."/>
            <person name="Casey R."/>
            <person name="Wagner J."/>
            <person name="Young E.L."/>
            <person name="Oakeson K.F."/>
        </authorList>
    </citation>
    <scope>NUCLEOTIDE SEQUENCE</scope>
    <source>
        <strain evidence="1">2953647</strain>
        <plasmid evidence="1">unnamed4</plasmid>
    </source>
</reference>
<evidence type="ECO:0000313" key="2">
    <source>
        <dbReference type="Proteomes" id="UP001164536"/>
    </source>
</evidence>
<accession>A0ABY7L8D6</accession>
<organism evidence="1 2">
    <name type="scientific">Citrobacter freundii</name>
    <dbReference type="NCBI Taxonomy" id="546"/>
    <lineage>
        <taxon>Bacteria</taxon>
        <taxon>Pseudomonadati</taxon>
        <taxon>Pseudomonadota</taxon>
        <taxon>Gammaproteobacteria</taxon>
        <taxon>Enterobacterales</taxon>
        <taxon>Enterobacteriaceae</taxon>
        <taxon>Citrobacter</taxon>
        <taxon>Citrobacter freundii complex</taxon>
    </lineage>
</organism>
<keyword evidence="1" id="KW-0614">Plasmid</keyword>
<protein>
    <submittedName>
        <fullName evidence="1">Uncharacterized protein</fullName>
    </submittedName>
</protein>
<dbReference type="RefSeq" id="WP_139239294.1">
    <property type="nucleotide sequence ID" value="NZ_CP114568.1"/>
</dbReference>
<keyword evidence="2" id="KW-1185">Reference proteome</keyword>